<accession>A0AAU8MVP2</accession>
<reference evidence="1" key="1">
    <citation type="submission" date="2024-06" db="EMBL/GenBank/DDBJ databases">
        <authorList>
            <person name="Li S."/>
        </authorList>
    </citation>
    <scope>NUCLEOTIDE SEQUENCE</scope>
    <source>
        <strain evidence="1">SR10</strain>
    </source>
</reference>
<dbReference type="SUPFAM" id="SSF109709">
    <property type="entry name" value="KorB DNA-binding domain-like"/>
    <property type="match status" value="1"/>
</dbReference>
<dbReference type="AlphaFoldDB" id="A0AAU8MVP2"/>
<gene>
    <name evidence="1" type="ORF">ABU614_01225</name>
</gene>
<name>A0AAU8MVP2_9GAMM</name>
<sequence length="150" mass="17015">MSSPTISVAGEIDIVHISNGDAIVTIPVRMHRRSGKRRLRATKAELAEPCSELTTLQTSLVRGYRWRDMLDHGEVASMKEIAERENIDFSYVSRMINMTMLSPDLTEAILDDTIPDLTVEEIAIAPPDLWDEQLRKLKLHRTLQGLVRHP</sequence>
<proteinExistence type="predicted"/>
<evidence type="ECO:0000313" key="1">
    <source>
        <dbReference type="EMBL" id="XCO75451.1"/>
    </source>
</evidence>
<protein>
    <submittedName>
        <fullName evidence="1">LacI family transcriptional regulator</fullName>
    </submittedName>
</protein>
<dbReference type="RefSeq" id="WP_363798490.1">
    <property type="nucleotide sequence ID" value="NZ_CP159925.1"/>
</dbReference>
<dbReference type="EMBL" id="CP159925">
    <property type="protein sequence ID" value="XCO75451.1"/>
    <property type="molecule type" value="Genomic_DNA"/>
</dbReference>
<organism evidence="1">
    <name type="scientific">Lysobacter firmicutimachus</name>
    <dbReference type="NCBI Taxonomy" id="1792846"/>
    <lineage>
        <taxon>Bacteria</taxon>
        <taxon>Pseudomonadati</taxon>
        <taxon>Pseudomonadota</taxon>
        <taxon>Gammaproteobacteria</taxon>
        <taxon>Lysobacterales</taxon>
        <taxon>Lysobacteraceae</taxon>
        <taxon>Lysobacter</taxon>
    </lineage>
</organism>